<dbReference type="InterPro" id="IPR043837">
    <property type="entry name" value="Mtf2-like_C"/>
</dbReference>
<feature type="compositionally biased region" description="Low complexity" evidence="1">
    <location>
        <begin position="280"/>
        <end position="291"/>
    </location>
</feature>
<gene>
    <name evidence="3" type="ORF">AWJ20_563</name>
</gene>
<proteinExistence type="predicted"/>
<evidence type="ECO:0000259" key="2">
    <source>
        <dbReference type="Pfam" id="PF19189"/>
    </source>
</evidence>
<name>A0A167D055_9ASCO</name>
<feature type="region of interest" description="Disordered" evidence="1">
    <location>
        <begin position="51"/>
        <end position="74"/>
    </location>
</feature>
<dbReference type="Proteomes" id="UP000189580">
    <property type="component" value="Chromosome a"/>
</dbReference>
<dbReference type="GO" id="GO:0005739">
    <property type="term" value="C:mitochondrion"/>
    <property type="evidence" value="ECO:0007669"/>
    <property type="project" value="InterPro"/>
</dbReference>
<feature type="compositionally biased region" description="Polar residues" evidence="1">
    <location>
        <begin position="296"/>
        <end position="311"/>
    </location>
</feature>
<evidence type="ECO:0000313" key="4">
    <source>
        <dbReference type="Proteomes" id="UP000189580"/>
    </source>
</evidence>
<feature type="compositionally biased region" description="Low complexity" evidence="1">
    <location>
        <begin position="145"/>
        <end position="159"/>
    </location>
</feature>
<dbReference type="PANTHER" id="PTHR39468">
    <property type="entry name" value="CHROMOSOME 7, WHOLE GENOME SHOTGUN SEQUENCE"/>
    <property type="match status" value="1"/>
</dbReference>
<protein>
    <submittedName>
        <fullName evidence="3">Cell division control protein 45-like protein</fullName>
    </submittedName>
</protein>
<reference evidence="3 4" key="1">
    <citation type="submission" date="2016-02" db="EMBL/GenBank/DDBJ databases">
        <title>Complete genome sequence and transcriptome regulation of the pentose utilising yeast Sugiyamaella lignohabitans.</title>
        <authorList>
            <person name="Bellasio M."/>
            <person name="Peymann A."/>
            <person name="Valli M."/>
            <person name="Sipitzky M."/>
            <person name="Graf A."/>
            <person name="Sauer M."/>
            <person name="Marx H."/>
            <person name="Mattanovich D."/>
        </authorList>
    </citation>
    <scope>NUCLEOTIDE SEQUENCE [LARGE SCALE GENOMIC DNA]</scope>
    <source>
        <strain evidence="3 4">CBS 10342</strain>
    </source>
</reference>
<evidence type="ECO:0000313" key="3">
    <source>
        <dbReference type="EMBL" id="ANB12314.1"/>
    </source>
</evidence>
<feature type="region of interest" description="Disordered" evidence="1">
    <location>
        <begin position="175"/>
        <end position="197"/>
    </location>
</feature>
<dbReference type="EMBL" id="CP014501">
    <property type="protein sequence ID" value="ANB12314.1"/>
    <property type="molecule type" value="Genomic_DNA"/>
</dbReference>
<dbReference type="AlphaFoldDB" id="A0A167D055"/>
<dbReference type="GO" id="GO:0051301">
    <property type="term" value="P:cell division"/>
    <property type="evidence" value="ECO:0007669"/>
    <property type="project" value="UniProtKB-KW"/>
</dbReference>
<dbReference type="PANTHER" id="PTHR39468:SF1">
    <property type="entry name" value="MTF2-LIKE C-TERMINAL DOMAIN-CONTAINING PROTEIN"/>
    <property type="match status" value="1"/>
</dbReference>
<feature type="domain" description="Mtf2-like C-terminal" evidence="2">
    <location>
        <begin position="242"/>
        <end position="448"/>
    </location>
</feature>
<feature type="region of interest" description="Disordered" evidence="1">
    <location>
        <begin position="280"/>
        <end position="312"/>
    </location>
</feature>
<feature type="region of interest" description="Disordered" evidence="1">
    <location>
        <begin position="132"/>
        <end position="159"/>
    </location>
</feature>
<dbReference type="RefSeq" id="XP_018734791.1">
    <property type="nucleotide sequence ID" value="XM_018882510.1"/>
</dbReference>
<sequence length="464" mass="51803">MSLHRPFLSRTAFNFCLGGCGVTRFIHSGPSRLYPRSVPWKSLKNSLEDEEEETAKPWDYNRTSSTSKSKGTVDLFSEPLNNPSNGVDGDTHVSENTFHVQRPFQSENDGTTTTEKERLIFTKILDSILYQRDRNNSKQQRRKGSVGTSSEGSTKSVTSSLQALFESNDNLEKLASSASTSSTAHENSSPLFGGSRHLPNVKLEIATEDVRKMPLSYGSLIQKDAGERNQSKSLQIQQQEKERLLSHISPVLDYIDSLETDQEVVDYYVKHITERFTPESISNGLGSNSSSEAADASTSQITASTNLTSPVNPLEPPLTKEYLPFYLVKCMSVLCSSFDDPSEAICLFELSKRVGIEFYACACSVDVYNEMLQIRWEFFRDLYAVESLVSEMHVNAVQGNNRTVDILGNISRDSIDAKHGILGINGVPLWTEEDDERVRKLNQYRLRITATLASLEGFTLPFVA</sequence>
<keyword evidence="3" id="KW-0131">Cell cycle</keyword>
<feature type="compositionally biased region" description="Polar residues" evidence="1">
    <location>
        <begin position="61"/>
        <end position="70"/>
    </location>
</feature>
<keyword evidence="4" id="KW-1185">Reference proteome</keyword>
<dbReference type="OrthoDB" id="4096061at2759"/>
<feature type="compositionally biased region" description="Low complexity" evidence="1">
    <location>
        <begin position="175"/>
        <end position="184"/>
    </location>
</feature>
<accession>A0A167D055</accession>
<dbReference type="InterPro" id="IPR040009">
    <property type="entry name" value="Mtf2/C5D6.12-like"/>
</dbReference>
<dbReference type="KEGG" id="slb:AWJ20_563"/>
<dbReference type="Pfam" id="PF19189">
    <property type="entry name" value="Mtf2"/>
    <property type="match status" value="1"/>
</dbReference>
<keyword evidence="3" id="KW-0132">Cell division</keyword>
<evidence type="ECO:0000256" key="1">
    <source>
        <dbReference type="SAM" id="MobiDB-lite"/>
    </source>
</evidence>
<organism evidence="3 4">
    <name type="scientific">Sugiyamaella lignohabitans</name>
    <dbReference type="NCBI Taxonomy" id="796027"/>
    <lineage>
        <taxon>Eukaryota</taxon>
        <taxon>Fungi</taxon>
        <taxon>Dikarya</taxon>
        <taxon>Ascomycota</taxon>
        <taxon>Saccharomycotina</taxon>
        <taxon>Dipodascomycetes</taxon>
        <taxon>Dipodascales</taxon>
        <taxon>Trichomonascaceae</taxon>
        <taxon>Sugiyamaella</taxon>
    </lineage>
</organism>
<dbReference type="GeneID" id="30037609"/>